<comment type="caution">
    <text evidence="1">The sequence shown here is derived from an EMBL/GenBank/DDBJ whole genome shotgun (WGS) entry which is preliminary data.</text>
</comment>
<dbReference type="Proteomes" id="UP000649753">
    <property type="component" value="Unassembled WGS sequence"/>
</dbReference>
<reference evidence="1" key="1">
    <citation type="submission" date="2020-10" db="EMBL/GenBank/DDBJ databases">
        <title>Sequencing the genomes of 1000 actinobacteria strains.</title>
        <authorList>
            <person name="Klenk H.-P."/>
        </authorList>
    </citation>
    <scope>NUCLEOTIDE SEQUENCE</scope>
    <source>
        <strain evidence="1">DSM 46832</strain>
    </source>
</reference>
<gene>
    <name evidence="1" type="ORF">H4W31_006869</name>
</gene>
<keyword evidence="2" id="KW-1185">Reference proteome</keyword>
<name>A0A927MDR3_9ACTN</name>
<sequence length="53" mass="5996">MDNPRLRFRRCLDASPDDELAAGRRAELTSAVVRQVRYQCGYLGGGVFALMHR</sequence>
<dbReference type="AlphaFoldDB" id="A0A927MDR3"/>
<accession>A0A927MDR3</accession>
<protein>
    <submittedName>
        <fullName evidence="1">Uncharacterized protein</fullName>
    </submittedName>
</protein>
<proteinExistence type="predicted"/>
<evidence type="ECO:0000313" key="2">
    <source>
        <dbReference type="Proteomes" id="UP000649753"/>
    </source>
</evidence>
<dbReference type="RefSeq" id="WP_192770349.1">
    <property type="nucleotide sequence ID" value="NZ_JADBEB010000001.1"/>
</dbReference>
<organism evidence="1 2">
    <name type="scientific">Plantactinospora soyae</name>
    <dbReference type="NCBI Taxonomy" id="1544732"/>
    <lineage>
        <taxon>Bacteria</taxon>
        <taxon>Bacillati</taxon>
        <taxon>Actinomycetota</taxon>
        <taxon>Actinomycetes</taxon>
        <taxon>Micromonosporales</taxon>
        <taxon>Micromonosporaceae</taxon>
        <taxon>Plantactinospora</taxon>
    </lineage>
</organism>
<evidence type="ECO:0000313" key="1">
    <source>
        <dbReference type="EMBL" id="MBE1491231.1"/>
    </source>
</evidence>
<dbReference type="EMBL" id="JADBEB010000001">
    <property type="protein sequence ID" value="MBE1491231.1"/>
    <property type="molecule type" value="Genomic_DNA"/>
</dbReference>